<dbReference type="SUPFAM" id="SSF53187">
    <property type="entry name" value="Zn-dependent exopeptidases"/>
    <property type="match status" value="1"/>
</dbReference>
<dbReference type="InterPro" id="IPR052571">
    <property type="entry name" value="Mt_RNA_Methyltransferase"/>
</dbReference>
<proteinExistence type="predicted"/>
<dbReference type="PANTHER" id="PTHR13184">
    <property type="entry name" value="37S RIBOSOMAL PROTEIN S22"/>
    <property type="match status" value="1"/>
</dbReference>
<dbReference type="AlphaFoldDB" id="A0A553ZEH2"/>
<evidence type="ECO:0000256" key="1">
    <source>
        <dbReference type="ARBA" id="ARBA00022723"/>
    </source>
</evidence>
<dbReference type="Pfam" id="PF09243">
    <property type="entry name" value="Rsm22"/>
    <property type="match status" value="1"/>
</dbReference>
<comment type="caution">
    <text evidence="5">The sequence shown here is derived from an EMBL/GenBank/DDBJ whole genome shotgun (WGS) entry which is preliminary data.</text>
</comment>
<dbReference type="SUPFAM" id="SSF53335">
    <property type="entry name" value="S-adenosyl-L-methionine-dependent methyltransferases"/>
    <property type="match status" value="1"/>
</dbReference>
<gene>
    <name evidence="5" type="ORF">FNZ23_15045</name>
</gene>
<keyword evidence="4" id="KW-0411">Iron-sulfur</keyword>
<keyword evidence="6" id="KW-1185">Reference proteome</keyword>
<organism evidence="5 6">
    <name type="scientific">Streptomyces benahoarensis</name>
    <dbReference type="NCBI Taxonomy" id="2595054"/>
    <lineage>
        <taxon>Bacteria</taxon>
        <taxon>Bacillati</taxon>
        <taxon>Actinomycetota</taxon>
        <taxon>Actinomycetes</taxon>
        <taxon>Kitasatosporales</taxon>
        <taxon>Streptomycetaceae</taxon>
        <taxon>Streptomyces</taxon>
    </lineage>
</organism>
<dbReference type="InterPro" id="IPR015324">
    <property type="entry name" value="Ribosomal_Rsm22-like"/>
</dbReference>
<accession>A0A553ZEH2</accession>
<dbReference type="Proteomes" id="UP000320888">
    <property type="component" value="Unassembled WGS sequence"/>
</dbReference>
<dbReference type="PANTHER" id="PTHR13184:SF5">
    <property type="entry name" value="METHYLTRANSFERASE-LIKE PROTEIN 17, MITOCHONDRIAL"/>
    <property type="match status" value="1"/>
</dbReference>
<dbReference type="GO" id="GO:0006412">
    <property type="term" value="P:translation"/>
    <property type="evidence" value="ECO:0007669"/>
    <property type="project" value="InterPro"/>
</dbReference>
<protein>
    <submittedName>
        <fullName evidence="5">M20/M25/M40 family metallo-hydrolase</fullName>
    </submittedName>
</protein>
<evidence type="ECO:0000256" key="3">
    <source>
        <dbReference type="ARBA" id="ARBA00023004"/>
    </source>
</evidence>
<dbReference type="GO" id="GO:0008168">
    <property type="term" value="F:methyltransferase activity"/>
    <property type="evidence" value="ECO:0007669"/>
    <property type="project" value="InterPro"/>
</dbReference>
<dbReference type="Gene3D" id="3.30.70.360">
    <property type="match status" value="1"/>
</dbReference>
<name>A0A553ZEH2_9ACTN</name>
<dbReference type="GO" id="GO:0046872">
    <property type="term" value="F:metal ion binding"/>
    <property type="evidence" value="ECO:0007669"/>
    <property type="project" value="UniProtKB-KW"/>
</dbReference>
<dbReference type="Gene3D" id="3.40.50.150">
    <property type="entry name" value="Vaccinia Virus protein VP39"/>
    <property type="match status" value="1"/>
</dbReference>
<keyword evidence="1" id="KW-0479">Metal-binding</keyword>
<reference evidence="5 6" key="1">
    <citation type="submission" date="2019-07" db="EMBL/GenBank/DDBJ databases">
        <title>Draft genome for Streptomyces benahoarensis MZ03-48.</title>
        <authorList>
            <person name="Gonzalez-Pimentel J.L."/>
        </authorList>
    </citation>
    <scope>NUCLEOTIDE SEQUENCE [LARGE SCALE GENOMIC DNA]</scope>
    <source>
        <strain evidence="5 6">MZ03-48</strain>
    </source>
</reference>
<evidence type="ECO:0000256" key="2">
    <source>
        <dbReference type="ARBA" id="ARBA00022946"/>
    </source>
</evidence>
<evidence type="ECO:0000313" key="5">
    <source>
        <dbReference type="EMBL" id="TSB39851.1"/>
    </source>
</evidence>
<dbReference type="EMBL" id="VKLS01000163">
    <property type="protein sequence ID" value="TSB39851.1"/>
    <property type="molecule type" value="Genomic_DNA"/>
</dbReference>
<keyword evidence="3" id="KW-0408">Iron</keyword>
<dbReference type="GO" id="GO:0016787">
    <property type="term" value="F:hydrolase activity"/>
    <property type="evidence" value="ECO:0007669"/>
    <property type="project" value="UniProtKB-KW"/>
</dbReference>
<keyword evidence="5" id="KW-0378">Hydrolase</keyword>
<dbReference type="GO" id="GO:0051536">
    <property type="term" value="F:iron-sulfur cluster binding"/>
    <property type="evidence" value="ECO:0007669"/>
    <property type="project" value="UniProtKB-KW"/>
</dbReference>
<dbReference type="Gene3D" id="3.40.630.10">
    <property type="entry name" value="Zn peptidases"/>
    <property type="match status" value="1"/>
</dbReference>
<dbReference type="GO" id="GO:0015935">
    <property type="term" value="C:small ribosomal subunit"/>
    <property type="evidence" value="ECO:0007669"/>
    <property type="project" value="TreeGrafter"/>
</dbReference>
<evidence type="ECO:0000256" key="4">
    <source>
        <dbReference type="ARBA" id="ARBA00023014"/>
    </source>
</evidence>
<keyword evidence="2" id="KW-0809">Transit peptide</keyword>
<dbReference type="RefSeq" id="WP_143940461.1">
    <property type="nucleotide sequence ID" value="NZ_VKLS01000163.1"/>
</dbReference>
<evidence type="ECO:0000313" key="6">
    <source>
        <dbReference type="Proteomes" id="UP000320888"/>
    </source>
</evidence>
<sequence>MLNVHLDTVGGWWPASFDGTRFHGRGAIDAKGPAVALLAGIRAAMARDPAIGTDIAVLVQAVAGEEGGAMGTYGTRPLVREGLTGALNLFCEPTRHRYLPRATAAMTACVEVAGVDAVDDCPAAGHNATALLGHLAHHLATVLPGRVPGAGVCVAGLHTGDRHNKVYGTGRLLLNLSYGTRATARAAEAALHAAVREGIDAFRASAAAEPTLARTVEDAAALTSVRWHKRGLPALDSRAAWADDLLTKDAGLVRWPDTEPAFTCDAIWMSDVPDTCTAVLGPGDLGANRAHADGEFADLADLDRYAEEIARVLTAFAARAPEFAPRTHLDIGGGTGAATWAAAATWDGHRSTVVDWAQPALDLGRELADGTLSGTEWRRGVIGDGLSVPEGTDLVTVSYVLGELRPEARRTVVDAAAAATAVVLIEPGTPDGYLRIREAREQLTAAGLRIVAPCPHGAACPIVPGEDWCHFAARVSRSSLHRQVKGGSLAYEDEKFSYVAAVRLPAAPTAPAADRIVRKPQLRKGQVLLDLCTAEEGLRRTTVTKRHGTQYRAARDAAWGDAWE</sequence>
<dbReference type="OrthoDB" id="7055905at2"/>
<dbReference type="InterPro" id="IPR029063">
    <property type="entry name" value="SAM-dependent_MTases_sf"/>
</dbReference>
<dbReference type="GO" id="GO:0003735">
    <property type="term" value="F:structural constituent of ribosome"/>
    <property type="evidence" value="ECO:0007669"/>
    <property type="project" value="TreeGrafter"/>
</dbReference>